<dbReference type="GO" id="GO:0005886">
    <property type="term" value="C:plasma membrane"/>
    <property type="evidence" value="ECO:0007669"/>
    <property type="project" value="UniProtKB-SubCell"/>
</dbReference>
<evidence type="ECO:0000256" key="7">
    <source>
        <dbReference type="SAM" id="Phobius"/>
    </source>
</evidence>
<comment type="subcellular location">
    <subcellularLocation>
        <location evidence="1">Cell membrane</location>
        <topology evidence="1">Multi-pass membrane protein</topology>
    </subcellularLocation>
</comment>
<evidence type="ECO:0000256" key="4">
    <source>
        <dbReference type="ARBA" id="ARBA00022692"/>
    </source>
</evidence>
<dbReference type="InterPro" id="IPR032816">
    <property type="entry name" value="VTT_dom"/>
</dbReference>
<evidence type="ECO:0000256" key="6">
    <source>
        <dbReference type="ARBA" id="ARBA00023136"/>
    </source>
</evidence>
<keyword evidence="6 7" id="KW-0472">Membrane</keyword>
<evidence type="ECO:0000256" key="3">
    <source>
        <dbReference type="ARBA" id="ARBA00022475"/>
    </source>
</evidence>
<proteinExistence type="inferred from homology"/>
<dbReference type="Pfam" id="PF09335">
    <property type="entry name" value="VTT_dom"/>
    <property type="match status" value="1"/>
</dbReference>
<comment type="similarity">
    <text evidence="2">Belongs to the DedA family.</text>
</comment>
<feature type="transmembrane region" description="Helical" evidence="7">
    <location>
        <begin position="157"/>
        <end position="178"/>
    </location>
</feature>
<evidence type="ECO:0000256" key="5">
    <source>
        <dbReference type="ARBA" id="ARBA00022989"/>
    </source>
</evidence>
<keyword evidence="3" id="KW-1003">Cell membrane</keyword>
<dbReference type="PANTHER" id="PTHR42709">
    <property type="entry name" value="ALKALINE PHOSPHATASE LIKE PROTEIN"/>
    <property type="match status" value="1"/>
</dbReference>
<organism evidence="9 10">
    <name type="scientific">Nocardiopsis aegyptia</name>
    <dbReference type="NCBI Taxonomy" id="220378"/>
    <lineage>
        <taxon>Bacteria</taxon>
        <taxon>Bacillati</taxon>
        <taxon>Actinomycetota</taxon>
        <taxon>Actinomycetes</taxon>
        <taxon>Streptosporangiales</taxon>
        <taxon>Nocardiopsidaceae</taxon>
        <taxon>Nocardiopsis</taxon>
    </lineage>
</organism>
<feature type="transmembrane region" description="Helical" evidence="7">
    <location>
        <begin position="68"/>
        <end position="94"/>
    </location>
</feature>
<feature type="transmembrane region" description="Helical" evidence="7">
    <location>
        <begin position="20"/>
        <end position="41"/>
    </location>
</feature>
<name>A0A7Z0EIF7_9ACTN</name>
<dbReference type="EMBL" id="JACCFS010000001">
    <property type="protein sequence ID" value="NYJ32669.1"/>
    <property type="molecule type" value="Genomic_DNA"/>
</dbReference>
<keyword evidence="10" id="KW-1185">Reference proteome</keyword>
<feature type="transmembrane region" description="Helical" evidence="7">
    <location>
        <begin position="190"/>
        <end position="209"/>
    </location>
</feature>
<accession>A0A7Z0EIF7</accession>
<protein>
    <submittedName>
        <fullName evidence="9">Membrane protein DedA with SNARE-associated domain</fullName>
    </submittedName>
</protein>
<dbReference type="Proteomes" id="UP000572051">
    <property type="component" value="Unassembled WGS sequence"/>
</dbReference>
<evidence type="ECO:0000256" key="1">
    <source>
        <dbReference type="ARBA" id="ARBA00004651"/>
    </source>
</evidence>
<sequence>MTTRLATAGPGSHAEYDGFIGWVIGLISTLGEVGVGLALAIESLFPPVPSELILPVAGYLAYAGEMNFALALVCATAGAMVGAWIFYAVGALFGRERTRWLFEKLPLFEVEDFHRAERVFKRWGGIAVMVGRCVPLVRSGISVPAGIERMPLWKFSLYTLVGSGVWNSVWIGLGYGFGPQIHPLLSRYSSLLSNAVLVVIALLFAWFVVSRTVKLVRARTTVAEEAPAADRTLS</sequence>
<feature type="domain" description="VTT" evidence="8">
    <location>
        <begin position="48"/>
        <end position="175"/>
    </location>
</feature>
<comment type="caution">
    <text evidence="9">The sequence shown here is derived from an EMBL/GenBank/DDBJ whole genome shotgun (WGS) entry which is preliminary data.</text>
</comment>
<dbReference type="InterPro" id="IPR051311">
    <property type="entry name" value="DedA_domain"/>
</dbReference>
<keyword evidence="5 7" id="KW-1133">Transmembrane helix</keyword>
<evidence type="ECO:0000313" key="10">
    <source>
        <dbReference type="Proteomes" id="UP000572051"/>
    </source>
</evidence>
<keyword evidence="4 7" id="KW-0812">Transmembrane</keyword>
<dbReference type="AlphaFoldDB" id="A0A7Z0EIF7"/>
<gene>
    <name evidence="9" type="ORF">HNR10_000550</name>
</gene>
<dbReference type="PANTHER" id="PTHR42709:SF6">
    <property type="entry name" value="UNDECAPRENYL PHOSPHATE TRANSPORTER A"/>
    <property type="match status" value="1"/>
</dbReference>
<evidence type="ECO:0000259" key="8">
    <source>
        <dbReference type="Pfam" id="PF09335"/>
    </source>
</evidence>
<evidence type="ECO:0000256" key="2">
    <source>
        <dbReference type="ARBA" id="ARBA00010792"/>
    </source>
</evidence>
<dbReference type="RefSeq" id="WP_179820585.1">
    <property type="nucleotide sequence ID" value="NZ_JACCFS010000001.1"/>
</dbReference>
<reference evidence="9 10" key="1">
    <citation type="submission" date="2020-07" db="EMBL/GenBank/DDBJ databases">
        <title>Sequencing the genomes of 1000 actinobacteria strains.</title>
        <authorList>
            <person name="Klenk H.-P."/>
        </authorList>
    </citation>
    <scope>NUCLEOTIDE SEQUENCE [LARGE SCALE GENOMIC DNA]</scope>
    <source>
        <strain evidence="9 10">DSM 44442</strain>
    </source>
</reference>
<evidence type="ECO:0000313" key="9">
    <source>
        <dbReference type="EMBL" id="NYJ32669.1"/>
    </source>
</evidence>